<dbReference type="GO" id="GO:0005783">
    <property type="term" value="C:endoplasmic reticulum"/>
    <property type="evidence" value="ECO:0007669"/>
    <property type="project" value="TreeGrafter"/>
</dbReference>
<keyword evidence="3" id="KW-0547">Nucleotide-binding</keyword>
<sequence length="693" mass="75866">MTHLATSKPGYYGKGSAIVAEPARPGEGPVRRFAPTADRLITQPKEGVETVYDVLTSAVAEHGDRKALGYRDILKIHEEEKEITKVIGGKEVKEKKIWKYFELSDYKFLSYKEVFVAVSEVSRGLVDLGITKDDIFNVYSQTCINWQLIAHGCSSISTTIATAYDSLGEEGLTHSLNEPGCVGIFTNADLLPTVLHVLPNTPTVRVIIYDEKPSADLLDKLRGVREGLTVLSIDELRERGRTKSEDTLDGRKPTKDTMMCIMYTSGSTGAPKGVCLTHSNLVASVGAVYVHLGHHLTKEDSFLAYLPLAHILEYIVEMTMFYVGMPSGYGRVKTLTDASVRNCQGDMTAFRPSIMIGVPAVWETIRKGILSKVNKSGTIKKSVFNGAMTVKKNNVPGLAQIADSVVLKSVREATGGRLRVALSGASSLSRETQEFLNVALVTLLQGYGMTESCGMCAILPPELMQYGVVGIPVPSIEIKMLDVPEAGYNANGDPPQGEICIRGPSVTKGYYKRPDLNEDPNVFTADGWFRTGDVGRWNKDGTLSIIDRVKNLVKLQNGEYIALERLESVYKACNLVHNICVYGSSDLKQPLAIIIPNEAHLRHTLEEQGSSEAKAELPVLCHSAKVRALVLKECNAVGKKNGFKTMELLQAVVLTPDEWTPESGLVTAAQKIQRSKIGKAFEKEIKEITDGQR</sequence>
<gene>
    <name evidence="7" type="ORF">SCHCODRAFT_86016</name>
</gene>
<dbReference type="PANTHER" id="PTHR43272">
    <property type="entry name" value="LONG-CHAIN-FATTY-ACID--COA LIGASE"/>
    <property type="match status" value="1"/>
</dbReference>
<dbReference type="HOGENOM" id="CLU_000022_45_2_1"/>
<evidence type="ECO:0000313" key="8">
    <source>
        <dbReference type="Proteomes" id="UP000007431"/>
    </source>
</evidence>
<dbReference type="InParanoid" id="D8QGF2"/>
<dbReference type="GO" id="GO:0005811">
    <property type="term" value="C:lipid droplet"/>
    <property type="evidence" value="ECO:0007669"/>
    <property type="project" value="TreeGrafter"/>
</dbReference>
<name>D8QGF2_SCHCM</name>
<evidence type="ECO:0000256" key="1">
    <source>
        <dbReference type="ARBA" id="ARBA00006432"/>
    </source>
</evidence>
<proteinExistence type="inferred from homology"/>
<dbReference type="OrthoDB" id="1700726at2759"/>
<keyword evidence="2" id="KW-0436">Ligase</keyword>
<dbReference type="PANTHER" id="PTHR43272:SF83">
    <property type="entry name" value="ACYL-COA SYNTHETASE LONG-CHAIN, ISOFORM J"/>
    <property type="match status" value="1"/>
</dbReference>
<dbReference type="GeneID" id="9590133"/>
<evidence type="ECO:0000256" key="4">
    <source>
        <dbReference type="ARBA" id="ARBA00022840"/>
    </source>
</evidence>
<dbReference type="eggNOG" id="KOG1180">
    <property type="taxonomic scope" value="Eukaryota"/>
</dbReference>
<accession>D8QGF2</accession>
<dbReference type="STRING" id="578458.D8QGF2"/>
<dbReference type="SUPFAM" id="SSF56801">
    <property type="entry name" value="Acetyl-CoA synthetase-like"/>
    <property type="match status" value="1"/>
</dbReference>
<dbReference type="AlphaFoldDB" id="D8QGF2"/>
<reference evidence="7 8" key="1">
    <citation type="journal article" date="2010" name="Nat. Biotechnol.">
        <title>Genome sequence of the model mushroom Schizophyllum commune.</title>
        <authorList>
            <person name="Ohm R.A."/>
            <person name="de Jong J.F."/>
            <person name="Lugones L.G."/>
            <person name="Aerts A."/>
            <person name="Kothe E."/>
            <person name="Stajich J.E."/>
            <person name="de Vries R.P."/>
            <person name="Record E."/>
            <person name="Levasseur A."/>
            <person name="Baker S.E."/>
            <person name="Bartholomew K.A."/>
            <person name="Coutinho P.M."/>
            <person name="Erdmann S."/>
            <person name="Fowler T.J."/>
            <person name="Gathman A.C."/>
            <person name="Lombard V."/>
            <person name="Henrissat B."/>
            <person name="Knabe N."/>
            <person name="Kuees U."/>
            <person name="Lilly W.W."/>
            <person name="Lindquist E."/>
            <person name="Lucas S."/>
            <person name="Magnuson J.K."/>
            <person name="Piumi F."/>
            <person name="Raudaskoski M."/>
            <person name="Salamov A."/>
            <person name="Schmutz J."/>
            <person name="Schwarze F.W.M.R."/>
            <person name="vanKuyk P.A."/>
            <person name="Horton J.S."/>
            <person name="Grigoriev I.V."/>
            <person name="Woesten H.A.B."/>
        </authorList>
    </citation>
    <scope>NUCLEOTIDE SEQUENCE [LARGE SCALE GENOMIC DNA]</scope>
    <source>
        <strain evidence="8">H4-8 / FGSC 9210</strain>
    </source>
</reference>
<keyword evidence="4" id="KW-0067">ATP-binding</keyword>
<comment type="catalytic activity">
    <reaction evidence="5">
        <text>a long-chain fatty acid + ATP + CoA = a long-chain fatty acyl-CoA + AMP + diphosphate</text>
        <dbReference type="Rhea" id="RHEA:15421"/>
        <dbReference type="ChEBI" id="CHEBI:30616"/>
        <dbReference type="ChEBI" id="CHEBI:33019"/>
        <dbReference type="ChEBI" id="CHEBI:57287"/>
        <dbReference type="ChEBI" id="CHEBI:57560"/>
        <dbReference type="ChEBI" id="CHEBI:83139"/>
        <dbReference type="ChEBI" id="CHEBI:456215"/>
        <dbReference type="EC" id="6.2.1.3"/>
    </reaction>
</comment>
<keyword evidence="8" id="KW-1185">Reference proteome</keyword>
<evidence type="ECO:0000256" key="3">
    <source>
        <dbReference type="ARBA" id="ARBA00022741"/>
    </source>
</evidence>
<dbReference type="OMA" id="KIFQWAA"/>
<dbReference type="GO" id="GO:0005886">
    <property type="term" value="C:plasma membrane"/>
    <property type="evidence" value="ECO:0007669"/>
    <property type="project" value="TreeGrafter"/>
</dbReference>
<dbReference type="GO" id="GO:0005524">
    <property type="term" value="F:ATP binding"/>
    <property type="evidence" value="ECO:0007669"/>
    <property type="project" value="UniProtKB-KW"/>
</dbReference>
<dbReference type="KEGG" id="scm:SCHCO_02752336"/>
<dbReference type="InterPro" id="IPR042099">
    <property type="entry name" value="ANL_N_sf"/>
</dbReference>
<dbReference type="InterPro" id="IPR000873">
    <property type="entry name" value="AMP-dep_synth/lig_dom"/>
</dbReference>
<dbReference type="Gene3D" id="3.40.50.12780">
    <property type="entry name" value="N-terminal domain of ligase-like"/>
    <property type="match status" value="1"/>
</dbReference>
<dbReference type="PROSITE" id="PS00455">
    <property type="entry name" value="AMP_BINDING"/>
    <property type="match status" value="1"/>
</dbReference>
<evidence type="ECO:0000313" key="7">
    <source>
        <dbReference type="EMBL" id="EFI93288.1"/>
    </source>
</evidence>
<evidence type="ECO:0000256" key="2">
    <source>
        <dbReference type="ARBA" id="ARBA00022598"/>
    </source>
</evidence>
<dbReference type="Proteomes" id="UP000007431">
    <property type="component" value="Unassembled WGS sequence"/>
</dbReference>
<dbReference type="InterPro" id="IPR020845">
    <property type="entry name" value="AMP-binding_CS"/>
</dbReference>
<dbReference type="GO" id="GO:0004467">
    <property type="term" value="F:long-chain fatty acid-CoA ligase activity"/>
    <property type="evidence" value="ECO:0007669"/>
    <property type="project" value="UniProtKB-EC"/>
</dbReference>
<dbReference type="VEuPathDB" id="FungiDB:SCHCODRAFT_02752336"/>
<comment type="similarity">
    <text evidence="1">Belongs to the ATP-dependent AMP-binding enzyme family.</text>
</comment>
<dbReference type="EMBL" id="GL377311">
    <property type="protein sequence ID" value="EFI93288.1"/>
    <property type="molecule type" value="Genomic_DNA"/>
</dbReference>
<organism evidence="8">
    <name type="scientific">Schizophyllum commune (strain H4-8 / FGSC 9210)</name>
    <name type="common">Split gill fungus</name>
    <dbReference type="NCBI Taxonomy" id="578458"/>
    <lineage>
        <taxon>Eukaryota</taxon>
        <taxon>Fungi</taxon>
        <taxon>Dikarya</taxon>
        <taxon>Basidiomycota</taxon>
        <taxon>Agaricomycotina</taxon>
        <taxon>Agaricomycetes</taxon>
        <taxon>Agaricomycetidae</taxon>
        <taxon>Agaricales</taxon>
        <taxon>Schizophyllaceae</taxon>
        <taxon>Schizophyllum</taxon>
    </lineage>
</organism>
<dbReference type="GO" id="GO:0035336">
    <property type="term" value="P:long-chain fatty-acyl-CoA metabolic process"/>
    <property type="evidence" value="ECO:0007669"/>
    <property type="project" value="TreeGrafter"/>
</dbReference>
<dbReference type="RefSeq" id="XP_003028191.1">
    <property type="nucleotide sequence ID" value="XM_003028145.1"/>
</dbReference>
<protein>
    <recommendedName>
        <fullName evidence="6">AMP-dependent synthetase/ligase domain-containing protein</fullName>
    </recommendedName>
</protein>
<dbReference type="FunCoup" id="D8QGF2">
    <property type="interactions" value="181"/>
</dbReference>
<dbReference type="Pfam" id="PF00501">
    <property type="entry name" value="AMP-binding"/>
    <property type="match status" value="1"/>
</dbReference>
<evidence type="ECO:0000259" key="6">
    <source>
        <dbReference type="Pfam" id="PF00501"/>
    </source>
</evidence>
<evidence type="ECO:0000256" key="5">
    <source>
        <dbReference type="ARBA" id="ARBA00036813"/>
    </source>
</evidence>
<feature type="domain" description="AMP-dependent synthetase/ligase" evidence="6">
    <location>
        <begin position="104"/>
        <end position="511"/>
    </location>
</feature>